<evidence type="ECO:0000313" key="2">
    <source>
        <dbReference type="EMBL" id="GJS78188.1"/>
    </source>
</evidence>
<comment type="caution">
    <text evidence="2">The sequence shown here is derived from an EMBL/GenBank/DDBJ whole genome shotgun (WGS) entry which is preliminary data.</text>
</comment>
<keyword evidence="3" id="KW-1185">Reference proteome</keyword>
<reference evidence="2" key="1">
    <citation type="journal article" date="2022" name="Int. J. Mol. Sci.">
        <title>Draft Genome of Tanacetum Coccineum: Genomic Comparison of Closely Related Tanacetum-Family Plants.</title>
        <authorList>
            <person name="Yamashiro T."/>
            <person name="Shiraishi A."/>
            <person name="Nakayama K."/>
            <person name="Satake H."/>
        </authorList>
    </citation>
    <scope>NUCLEOTIDE SEQUENCE</scope>
</reference>
<name>A0ABQ4YN96_9ASTR</name>
<reference evidence="2" key="2">
    <citation type="submission" date="2022-01" db="EMBL/GenBank/DDBJ databases">
        <authorList>
            <person name="Yamashiro T."/>
            <person name="Shiraishi A."/>
            <person name="Satake H."/>
            <person name="Nakayama K."/>
        </authorList>
    </citation>
    <scope>NUCLEOTIDE SEQUENCE</scope>
</reference>
<organism evidence="2 3">
    <name type="scientific">Tanacetum coccineum</name>
    <dbReference type="NCBI Taxonomy" id="301880"/>
    <lineage>
        <taxon>Eukaryota</taxon>
        <taxon>Viridiplantae</taxon>
        <taxon>Streptophyta</taxon>
        <taxon>Embryophyta</taxon>
        <taxon>Tracheophyta</taxon>
        <taxon>Spermatophyta</taxon>
        <taxon>Magnoliopsida</taxon>
        <taxon>eudicotyledons</taxon>
        <taxon>Gunneridae</taxon>
        <taxon>Pentapetalae</taxon>
        <taxon>asterids</taxon>
        <taxon>campanulids</taxon>
        <taxon>Asterales</taxon>
        <taxon>Asteraceae</taxon>
        <taxon>Asteroideae</taxon>
        <taxon>Anthemideae</taxon>
        <taxon>Anthemidinae</taxon>
        <taxon>Tanacetum</taxon>
    </lineage>
</organism>
<evidence type="ECO:0000256" key="1">
    <source>
        <dbReference type="SAM" id="MobiDB-lite"/>
    </source>
</evidence>
<accession>A0ABQ4YN96</accession>
<dbReference type="Proteomes" id="UP001151760">
    <property type="component" value="Unassembled WGS sequence"/>
</dbReference>
<proteinExistence type="predicted"/>
<dbReference type="EMBL" id="BQNB010010505">
    <property type="protein sequence ID" value="GJS78188.1"/>
    <property type="molecule type" value="Genomic_DNA"/>
</dbReference>
<protein>
    <submittedName>
        <fullName evidence="2">Uncharacterized protein</fullName>
    </submittedName>
</protein>
<gene>
    <name evidence="2" type="ORF">Tco_0728069</name>
</gene>
<evidence type="ECO:0000313" key="3">
    <source>
        <dbReference type="Proteomes" id="UP001151760"/>
    </source>
</evidence>
<feature type="region of interest" description="Disordered" evidence="1">
    <location>
        <begin position="49"/>
        <end position="74"/>
    </location>
</feature>
<sequence>MTLHPKCYRLVLVVRFWRCDRLVSEQVIGEHASLIMDAPPSLNHVFNFPEEEFEEDPRDEPKEEFEEDPEEDPE</sequence>